<dbReference type="EMBL" id="JAPFFF010000027">
    <property type="protein sequence ID" value="KAK8847891.1"/>
    <property type="molecule type" value="Genomic_DNA"/>
</dbReference>
<evidence type="ECO:0000256" key="1">
    <source>
        <dbReference type="ARBA" id="ARBA00038101"/>
    </source>
</evidence>
<dbReference type="InterPro" id="IPR019734">
    <property type="entry name" value="TPR_rpt"/>
</dbReference>
<dbReference type="InterPro" id="IPR000719">
    <property type="entry name" value="Prot_kinase_dom"/>
</dbReference>
<dbReference type="InterPro" id="IPR011990">
    <property type="entry name" value="TPR-like_helical_dom_sf"/>
</dbReference>
<gene>
    <name evidence="3" type="ORF">M9Y10_018930</name>
</gene>
<comment type="caution">
    <text evidence="3">The sequence shown here is derived from an EMBL/GenBank/DDBJ whole genome shotgun (WGS) entry which is preliminary data.</text>
</comment>
<sequence length="903" mass="106396">MTSSSISDQYEFSTFNNLIFRKSALGFLLMKSYQNSRIDRSNQLYDFYHPRKDIFRTNENEYIKLKYLGKGSSAKAYLIYHVKKECIYTLKIFIDPTDDKTYQRELENYQNLSHPYFPIFYGTSLDKSLKCLVIEYIEKKHQISKSNIFQSTKFLLKYLKIMKYIHDNKYIYRDHRNDNFIITRDDQIYIIDFDRMIKESLSKTETPSTTNFQNIPPEGKYSYQSDVYYIGDNIINYFFPESLLKEYPEINEKWKEIIDRCLNDKPESRPTITELIDNTYLLLGHLYEEGINTMNNYLKAKKCYEKAIESNNNSEALYRLGCLNESGFLGKPDYYQAIYYYQLSANENNPKALNSLGSLYLIGNGVEKDYTKAKEYFELSEKQGYSKALNNLGHLYLNGLGVDKDVQKAINYYEKSAKLNDSEALLKLGNIYYNGKNVPRDILRAKAYYEKAKSNSKALFNLANIYWTQFKNIEEAIKYFKQSAELHNTKAINKLGDIYFTHEDKKDYEEAKKYFEMSEQLNNPFGIYYLGLIYLNGYGVQPDINKAMYYFVKSSILNNPDAFHVIGYLYSNGCFIEYNIQKAKDNYLKTIEKGKNINITTYNPATRSFENNPKINIYYYHSLNDLGLINLLYDNDLESAFENIKNAAFGEYPFAQNNQGLILQLYRKDIQKAEYFYERSSSKKFALAQANLGFIKESEGKVEESIVFFKKASHNENKPLTFRMYNYTDCRLNESKKIIILLVNLKLVYYYLSKSDNTNAHKYYIRCISKCQIKKSLSFFTDNNLCELIAIINNSTFISKLQAKYNNNQLVIFQDDFENFVDRMDFLFNFQEKVFQNAIKKLKKIFIQDIKNIINILEKILNTPPYHILFGRIHIVELKKSSNNLKNIKDINNLFYEGFEEII</sequence>
<dbReference type="InterPro" id="IPR011009">
    <property type="entry name" value="Kinase-like_dom_sf"/>
</dbReference>
<dbReference type="Pfam" id="PF08238">
    <property type="entry name" value="Sel1"/>
    <property type="match status" value="9"/>
</dbReference>
<name>A0ABR2HI60_9EUKA</name>
<organism evidence="3 4">
    <name type="scientific">Tritrichomonas musculus</name>
    <dbReference type="NCBI Taxonomy" id="1915356"/>
    <lineage>
        <taxon>Eukaryota</taxon>
        <taxon>Metamonada</taxon>
        <taxon>Parabasalia</taxon>
        <taxon>Tritrichomonadida</taxon>
        <taxon>Tritrichomonadidae</taxon>
        <taxon>Tritrichomonas</taxon>
    </lineage>
</organism>
<feature type="domain" description="Protein kinase" evidence="2">
    <location>
        <begin position="62"/>
        <end position="281"/>
    </location>
</feature>
<evidence type="ECO:0000313" key="4">
    <source>
        <dbReference type="Proteomes" id="UP001470230"/>
    </source>
</evidence>
<dbReference type="InterPro" id="IPR006597">
    <property type="entry name" value="Sel1-like"/>
</dbReference>
<comment type="similarity">
    <text evidence="1">Belongs to the sel-1 family.</text>
</comment>
<dbReference type="PANTHER" id="PTHR11102">
    <property type="entry name" value="SEL-1-LIKE PROTEIN"/>
    <property type="match status" value="1"/>
</dbReference>
<dbReference type="SUPFAM" id="SSF81901">
    <property type="entry name" value="HCP-like"/>
    <property type="match status" value="3"/>
</dbReference>
<dbReference type="PROSITE" id="PS50011">
    <property type="entry name" value="PROTEIN_KINASE_DOM"/>
    <property type="match status" value="1"/>
</dbReference>
<reference evidence="3 4" key="1">
    <citation type="submission" date="2024-04" db="EMBL/GenBank/DDBJ databases">
        <title>Tritrichomonas musculus Genome.</title>
        <authorList>
            <person name="Alves-Ferreira E."/>
            <person name="Grigg M."/>
            <person name="Lorenzi H."/>
            <person name="Galac M."/>
        </authorList>
    </citation>
    <scope>NUCLEOTIDE SEQUENCE [LARGE SCALE GENOMIC DNA]</scope>
    <source>
        <strain evidence="3 4">EAF2021</strain>
    </source>
</reference>
<dbReference type="PANTHER" id="PTHR11102:SF147">
    <property type="entry name" value="SEL1L ADAPTOR SUBUNIT OF ERAD E3 UBIQUITIN LIGASE"/>
    <property type="match status" value="1"/>
</dbReference>
<accession>A0ABR2HI60</accession>
<dbReference type="Gene3D" id="1.10.510.10">
    <property type="entry name" value="Transferase(Phosphotransferase) domain 1"/>
    <property type="match status" value="1"/>
</dbReference>
<dbReference type="InterPro" id="IPR050767">
    <property type="entry name" value="Sel1_AlgK"/>
</dbReference>
<dbReference type="Gene3D" id="1.25.40.10">
    <property type="entry name" value="Tetratricopeptide repeat domain"/>
    <property type="match status" value="4"/>
</dbReference>
<dbReference type="SUPFAM" id="SSF56112">
    <property type="entry name" value="Protein kinase-like (PK-like)"/>
    <property type="match status" value="1"/>
</dbReference>
<dbReference type="Proteomes" id="UP001470230">
    <property type="component" value="Unassembled WGS sequence"/>
</dbReference>
<protein>
    <recommendedName>
        <fullName evidence="2">Protein kinase domain-containing protein</fullName>
    </recommendedName>
</protein>
<evidence type="ECO:0000313" key="3">
    <source>
        <dbReference type="EMBL" id="KAK8847891.1"/>
    </source>
</evidence>
<keyword evidence="4" id="KW-1185">Reference proteome</keyword>
<dbReference type="CDD" id="cd00180">
    <property type="entry name" value="PKc"/>
    <property type="match status" value="1"/>
</dbReference>
<dbReference type="SMART" id="SM00028">
    <property type="entry name" value="TPR"/>
    <property type="match status" value="5"/>
</dbReference>
<dbReference type="Pfam" id="PF00069">
    <property type="entry name" value="Pkinase"/>
    <property type="match status" value="1"/>
</dbReference>
<dbReference type="SMART" id="SM00671">
    <property type="entry name" value="SEL1"/>
    <property type="match status" value="11"/>
</dbReference>
<evidence type="ECO:0000259" key="2">
    <source>
        <dbReference type="PROSITE" id="PS50011"/>
    </source>
</evidence>
<proteinExistence type="inferred from homology"/>
<dbReference type="Pfam" id="PF13181">
    <property type="entry name" value="TPR_8"/>
    <property type="match status" value="1"/>
</dbReference>